<dbReference type="OrthoDB" id="6616165at2759"/>
<evidence type="ECO:0000313" key="2">
    <source>
        <dbReference type="Proteomes" id="UP000478052"/>
    </source>
</evidence>
<keyword evidence="2" id="KW-1185">Reference proteome</keyword>
<dbReference type="AlphaFoldDB" id="A0A6G0Y0E2"/>
<dbReference type="Proteomes" id="UP000478052">
    <property type="component" value="Unassembled WGS sequence"/>
</dbReference>
<name>A0A6G0Y0E2_APHCR</name>
<dbReference type="EMBL" id="VUJU01007131">
    <property type="protein sequence ID" value="KAF0746636.1"/>
    <property type="molecule type" value="Genomic_DNA"/>
</dbReference>
<gene>
    <name evidence="1" type="ORF">FWK35_00023077</name>
</gene>
<protein>
    <submittedName>
        <fullName evidence="1">BESS domain-containing protein</fullName>
    </submittedName>
</protein>
<reference evidence="1 2" key="1">
    <citation type="submission" date="2019-08" db="EMBL/GenBank/DDBJ databases">
        <title>Whole genome of Aphis craccivora.</title>
        <authorList>
            <person name="Voronova N.V."/>
            <person name="Shulinski R.S."/>
            <person name="Bandarenka Y.V."/>
            <person name="Zhorov D.G."/>
            <person name="Warner D."/>
        </authorList>
    </citation>
    <scope>NUCLEOTIDE SEQUENCE [LARGE SCALE GENOMIC DNA]</scope>
    <source>
        <strain evidence="1">180601</strain>
        <tissue evidence="1">Whole Body</tissue>
    </source>
</reference>
<comment type="caution">
    <text evidence="1">The sequence shown here is derived from an EMBL/GenBank/DDBJ whole genome shotgun (WGS) entry which is preliminary data.</text>
</comment>
<accession>A0A6G0Y0E2</accession>
<proteinExistence type="predicted"/>
<organism evidence="1 2">
    <name type="scientific">Aphis craccivora</name>
    <name type="common">Cowpea aphid</name>
    <dbReference type="NCBI Taxonomy" id="307492"/>
    <lineage>
        <taxon>Eukaryota</taxon>
        <taxon>Metazoa</taxon>
        <taxon>Ecdysozoa</taxon>
        <taxon>Arthropoda</taxon>
        <taxon>Hexapoda</taxon>
        <taxon>Insecta</taxon>
        <taxon>Pterygota</taxon>
        <taxon>Neoptera</taxon>
        <taxon>Paraneoptera</taxon>
        <taxon>Hemiptera</taxon>
        <taxon>Sternorrhyncha</taxon>
        <taxon>Aphidomorpha</taxon>
        <taxon>Aphidoidea</taxon>
        <taxon>Aphididae</taxon>
        <taxon>Aphidini</taxon>
        <taxon>Aphis</taxon>
        <taxon>Aphis</taxon>
    </lineage>
</organism>
<evidence type="ECO:0000313" key="1">
    <source>
        <dbReference type="EMBL" id="KAF0746636.1"/>
    </source>
</evidence>
<sequence length="142" mass="16539">MSHSKPPSTAATKKKTKKIKLNLADEHFANILERSLAQKQVPEKQEDDEDKLFCLSPLKDIKNRHYSQMYNQQYIPSNVVFQNYATSTSYDTHMRRHHQEYNSTQKKMYHQNMASLSTPSPTPSNVSEASQHSIMDLFKDNY</sequence>